<dbReference type="Proteomes" id="UP000184063">
    <property type="component" value="Unassembled WGS sequence"/>
</dbReference>
<dbReference type="EMBL" id="KV878237">
    <property type="protein sequence ID" value="OJZ90349.1"/>
    <property type="molecule type" value="Genomic_DNA"/>
</dbReference>
<protein>
    <submittedName>
        <fullName evidence="2">Uncharacterized protein</fullName>
    </submittedName>
</protein>
<feature type="coiled-coil region" evidence="1">
    <location>
        <begin position="38"/>
        <end position="72"/>
    </location>
</feature>
<proteinExistence type="predicted"/>
<evidence type="ECO:0000313" key="2">
    <source>
        <dbReference type="EMBL" id="OJZ90349.1"/>
    </source>
</evidence>
<evidence type="ECO:0000313" key="3">
    <source>
        <dbReference type="Proteomes" id="UP000184063"/>
    </source>
</evidence>
<dbReference type="OrthoDB" id="4507672at2759"/>
<keyword evidence="1" id="KW-0175">Coiled coil</keyword>
<dbReference type="AlphaFoldDB" id="A0A1M3TU56"/>
<name>A0A1M3TU56_ASPLC</name>
<evidence type="ECO:0000256" key="1">
    <source>
        <dbReference type="SAM" id="Coils"/>
    </source>
</evidence>
<gene>
    <name evidence="2" type="ORF">ASPFODRAFT_705337</name>
</gene>
<organism evidence="2 3">
    <name type="scientific">Aspergillus luchuensis (strain CBS 106.47)</name>
    <dbReference type="NCBI Taxonomy" id="1137211"/>
    <lineage>
        <taxon>Eukaryota</taxon>
        <taxon>Fungi</taxon>
        <taxon>Dikarya</taxon>
        <taxon>Ascomycota</taxon>
        <taxon>Pezizomycotina</taxon>
        <taxon>Eurotiomycetes</taxon>
        <taxon>Eurotiomycetidae</taxon>
        <taxon>Eurotiales</taxon>
        <taxon>Aspergillaceae</taxon>
        <taxon>Aspergillus</taxon>
        <taxon>Aspergillus subgen. Circumdati</taxon>
    </lineage>
</organism>
<dbReference type="VEuPathDB" id="FungiDB:ASPFODRAFT_705337"/>
<sequence>MPKRVKNQSSINDYFKRKQDKDAGVVIPERVLPPTSKLTEGQKLQKELREELQRLKSLEQEYRDQYNEKKERWTSTRKVLVDELAALDQSYQTEIEPDEKGLSDDDANLEAVVAELKSLV</sequence>
<accession>A0A1M3TU56</accession>
<reference evidence="3" key="1">
    <citation type="journal article" date="2017" name="Genome Biol.">
        <title>Comparative genomics reveals high biological diversity and specific adaptations in the industrially and medically important fungal genus Aspergillus.</title>
        <authorList>
            <person name="de Vries R.P."/>
            <person name="Riley R."/>
            <person name="Wiebenga A."/>
            <person name="Aguilar-Osorio G."/>
            <person name="Amillis S."/>
            <person name="Uchima C.A."/>
            <person name="Anderluh G."/>
            <person name="Asadollahi M."/>
            <person name="Askin M."/>
            <person name="Barry K."/>
            <person name="Battaglia E."/>
            <person name="Bayram O."/>
            <person name="Benocci T."/>
            <person name="Braus-Stromeyer S.A."/>
            <person name="Caldana C."/>
            <person name="Canovas D."/>
            <person name="Cerqueira G.C."/>
            <person name="Chen F."/>
            <person name="Chen W."/>
            <person name="Choi C."/>
            <person name="Clum A."/>
            <person name="Dos Santos R.A."/>
            <person name="Damasio A.R."/>
            <person name="Diallinas G."/>
            <person name="Emri T."/>
            <person name="Fekete E."/>
            <person name="Flipphi M."/>
            <person name="Freyberg S."/>
            <person name="Gallo A."/>
            <person name="Gournas C."/>
            <person name="Habgood R."/>
            <person name="Hainaut M."/>
            <person name="Harispe M.L."/>
            <person name="Henrissat B."/>
            <person name="Hilden K.S."/>
            <person name="Hope R."/>
            <person name="Hossain A."/>
            <person name="Karabika E."/>
            <person name="Karaffa L."/>
            <person name="Karanyi Z."/>
            <person name="Krasevec N."/>
            <person name="Kuo A."/>
            <person name="Kusch H."/>
            <person name="LaButti K."/>
            <person name="Lagendijk E.L."/>
            <person name="Lapidus A."/>
            <person name="Levasseur A."/>
            <person name="Lindquist E."/>
            <person name="Lipzen A."/>
            <person name="Logrieco A.F."/>
            <person name="MacCabe A."/>
            <person name="Maekelae M.R."/>
            <person name="Malavazi I."/>
            <person name="Melin P."/>
            <person name="Meyer V."/>
            <person name="Mielnichuk N."/>
            <person name="Miskei M."/>
            <person name="Molnar A.P."/>
            <person name="Mule G."/>
            <person name="Ngan C.Y."/>
            <person name="Orejas M."/>
            <person name="Orosz E."/>
            <person name="Ouedraogo J.P."/>
            <person name="Overkamp K.M."/>
            <person name="Park H.-S."/>
            <person name="Perrone G."/>
            <person name="Piumi F."/>
            <person name="Punt P.J."/>
            <person name="Ram A.F."/>
            <person name="Ramon A."/>
            <person name="Rauscher S."/>
            <person name="Record E."/>
            <person name="Riano-Pachon D.M."/>
            <person name="Robert V."/>
            <person name="Roehrig J."/>
            <person name="Ruller R."/>
            <person name="Salamov A."/>
            <person name="Salih N.S."/>
            <person name="Samson R.A."/>
            <person name="Sandor E."/>
            <person name="Sanguinetti M."/>
            <person name="Schuetze T."/>
            <person name="Sepcic K."/>
            <person name="Shelest E."/>
            <person name="Sherlock G."/>
            <person name="Sophianopoulou V."/>
            <person name="Squina F.M."/>
            <person name="Sun H."/>
            <person name="Susca A."/>
            <person name="Todd R.B."/>
            <person name="Tsang A."/>
            <person name="Unkles S.E."/>
            <person name="van de Wiele N."/>
            <person name="van Rossen-Uffink D."/>
            <person name="Oliveira J.V."/>
            <person name="Vesth T.C."/>
            <person name="Visser J."/>
            <person name="Yu J.-H."/>
            <person name="Zhou M."/>
            <person name="Andersen M.R."/>
            <person name="Archer D.B."/>
            <person name="Baker S.E."/>
            <person name="Benoit I."/>
            <person name="Brakhage A.A."/>
            <person name="Braus G.H."/>
            <person name="Fischer R."/>
            <person name="Frisvad J.C."/>
            <person name="Goldman G.H."/>
            <person name="Houbraken J."/>
            <person name="Oakley B."/>
            <person name="Pocsi I."/>
            <person name="Scazzocchio C."/>
            <person name="Seiboth B."/>
            <person name="vanKuyk P.A."/>
            <person name="Wortman J."/>
            <person name="Dyer P.S."/>
            <person name="Grigoriev I.V."/>
        </authorList>
    </citation>
    <scope>NUCLEOTIDE SEQUENCE [LARGE SCALE GENOMIC DNA]</scope>
    <source>
        <strain evidence="3">CBS 106.47</strain>
    </source>
</reference>